<dbReference type="Gene3D" id="1.20.1250.20">
    <property type="entry name" value="MFS general substrate transporter like domains"/>
    <property type="match status" value="1"/>
</dbReference>
<accession>A0A6G1KYT6</accession>
<keyword evidence="9" id="KW-1185">Reference proteome</keyword>
<evidence type="ECO:0000256" key="6">
    <source>
        <dbReference type="ARBA" id="ARBA00023180"/>
    </source>
</evidence>
<dbReference type="SUPFAM" id="SSF103473">
    <property type="entry name" value="MFS general substrate transporter"/>
    <property type="match status" value="1"/>
</dbReference>
<keyword evidence="3 7" id="KW-0812">Transmembrane</keyword>
<dbReference type="OrthoDB" id="10021397at2759"/>
<dbReference type="Pfam" id="PF06609">
    <property type="entry name" value="TRI12"/>
    <property type="match status" value="1"/>
</dbReference>
<feature type="non-terminal residue" evidence="8">
    <location>
        <position position="1"/>
    </location>
</feature>
<feature type="transmembrane region" description="Helical" evidence="7">
    <location>
        <begin position="6"/>
        <end position="22"/>
    </location>
</feature>
<evidence type="ECO:0000256" key="5">
    <source>
        <dbReference type="ARBA" id="ARBA00023136"/>
    </source>
</evidence>
<evidence type="ECO:0000313" key="9">
    <source>
        <dbReference type="Proteomes" id="UP000799436"/>
    </source>
</evidence>
<evidence type="ECO:0000256" key="4">
    <source>
        <dbReference type="ARBA" id="ARBA00022989"/>
    </source>
</evidence>
<keyword evidence="2" id="KW-0813">Transport</keyword>
<comment type="subcellular location">
    <subcellularLocation>
        <location evidence="1">Membrane</location>
        <topology evidence="1">Multi-pass membrane protein</topology>
    </subcellularLocation>
</comment>
<evidence type="ECO:0000313" key="8">
    <source>
        <dbReference type="EMBL" id="KAF2765482.1"/>
    </source>
</evidence>
<feature type="transmembrane region" description="Helical" evidence="7">
    <location>
        <begin position="68"/>
        <end position="87"/>
    </location>
</feature>
<evidence type="ECO:0000256" key="3">
    <source>
        <dbReference type="ARBA" id="ARBA00022692"/>
    </source>
</evidence>
<sequence length="354" mass="38819">VFLINLPIGSFALLALVVFLKVKSTKQMPLRQKLLRIDIIGNTIIIGSSVAVLYALTYGGSRHPWNTAQVLAPLIIGLIGMMLFIFVESSPYIREPVTPTRLFEDRTAVVIFIITFLNSSLTYWVLFFLPVYFQAVLLSSPSRSGVQVMPTLIVIVVAAIVAVIVLTKFGRYKGLHLAGFGLLTIGLGLYSVLDRHSSTAAWVMFQVLTATGSGMVVNTALPAFQACVAENDQASATAGWAFIRSFGNIWGVAIPAAVFNNRFDQLAYRISDAAVRSQLMGGHAYEHATKSFVKQFGEPLQSEVVGVFTDSLKLGWQLSTIFSGVSFLLVFLEREIPLRKELDTEFGMEDKAPK</sequence>
<feature type="transmembrane region" description="Helical" evidence="7">
    <location>
        <begin position="174"/>
        <end position="193"/>
    </location>
</feature>
<feature type="non-terminal residue" evidence="8">
    <location>
        <position position="354"/>
    </location>
</feature>
<dbReference type="GO" id="GO:0022857">
    <property type="term" value="F:transmembrane transporter activity"/>
    <property type="evidence" value="ECO:0007669"/>
    <property type="project" value="InterPro"/>
</dbReference>
<keyword evidence="6" id="KW-0325">Glycoprotein</keyword>
<name>A0A6G1KYT6_9PEZI</name>
<organism evidence="8 9">
    <name type="scientific">Teratosphaeria nubilosa</name>
    <dbReference type="NCBI Taxonomy" id="161662"/>
    <lineage>
        <taxon>Eukaryota</taxon>
        <taxon>Fungi</taxon>
        <taxon>Dikarya</taxon>
        <taxon>Ascomycota</taxon>
        <taxon>Pezizomycotina</taxon>
        <taxon>Dothideomycetes</taxon>
        <taxon>Dothideomycetidae</taxon>
        <taxon>Mycosphaerellales</taxon>
        <taxon>Teratosphaeriaceae</taxon>
        <taxon>Teratosphaeria</taxon>
    </lineage>
</organism>
<feature type="transmembrane region" description="Helical" evidence="7">
    <location>
        <begin position="241"/>
        <end position="259"/>
    </location>
</feature>
<keyword evidence="4 7" id="KW-1133">Transmembrane helix</keyword>
<feature type="transmembrane region" description="Helical" evidence="7">
    <location>
        <begin position="314"/>
        <end position="332"/>
    </location>
</feature>
<keyword evidence="5 7" id="KW-0472">Membrane</keyword>
<feature type="transmembrane region" description="Helical" evidence="7">
    <location>
        <begin position="34"/>
        <end position="56"/>
    </location>
</feature>
<protein>
    <submittedName>
        <fullName evidence="8">MFS general substrate transporter</fullName>
    </submittedName>
</protein>
<dbReference type="PANTHER" id="PTHR23501">
    <property type="entry name" value="MAJOR FACILITATOR SUPERFAMILY"/>
    <property type="match status" value="1"/>
</dbReference>
<reference evidence="8" key="1">
    <citation type="journal article" date="2020" name="Stud. Mycol.">
        <title>101 Dothideomycetes genomes: a test case for predicting lifestyles and emergence of pathogens.</title>
        <authorList>
            <person name="Haridas S."/>
            <person name="Albert R."/>
            <person name="Binder M."/>
            <person name="Bloem J."/>
            <person name="Labutti K."/>
            <person name="Salamov A."/>
            <person name="Andreopoulos B."/>
            <person name="Baker S."/>
            <person name="Barry K."/>
            <person name="Bills G."/>
            <person name="Bluhm B."/>
            <person name="Cannon C."/>
            <person name="Castanera R."/>
            <person name="Culley D."/>
            <person name="Daum C."/>
            <person name="Ezra D."/>
            <person name="Gonzalez J."/>
            <person name="Henrissat B."/>
            <person name="Kuo A."/>
            <person name="Liang C."/>
            <person name="Lipzen A."/>
            <person name="Lutzoni F."/>
            <person name="Magnuson J."/>
            <person name="Mondo S."/>
            <person name="Nolan M."/>
            <person name="Ohm R."/>
            <person name="Pangilinan J."/>
            <person name="Park H.-J."/>
            <person name="Ramirez L."/>
            <person name="Alfaro M."/>
            <person name="Sun H."/>
            <person name="Tritt A."/>
            <person name="Yoshinaga Y."/>
            <person name="Zwiers L.-H."/>
            <person name="Turgeon B."/>
            <person name="Goodwin S."/>
            <person name="Spatafora J."/>
            <person name="Crous P."/>
            <person name="Grigoriev I."/>
        </authorList>
    </citation>
    <scope>NUCLEOTIDE SEQUENCE</scope>
    <source>
        <strain evidence="8">CBS 116005</strain>
    </source>
</reference>
<feature type="transmembrane region" description="Helical" evidence="7">
    <location>
        <begin position="145"/>
        <end position="167"/>
    </location>
</feature>
<feature type="transmembrane region" description="Helical" evidence="7">
    <location>
        <begin position="108"/>
        <end position="133"/>
    </location>
</feature>
<evidence type="ECO:0000256" key="7">
    <source>
        <dbReference type="SAM" id="Phobius"/>
    </source>
</evidence>
<dbReference type="EMBL" id="ML995891">
    <property type="protein sequence ID" value="KAF2765482.1"/>
    <property type="molecule type" value="Genomic_DNA"/>
</dbReference>
<dbReference type="Proteomes" id="UP000799436">
    <property type="component" value="Unassembled WGS sequence"/>
</dbReference>
<proteinExistence type="predicted"/>
<dbReference type="AlphaFoldDB" id="A0A6G1KYT6"/>
<feature type="transmembrane region" description="Helical" evidence="7">
    <location>
        <begin position="199"/>
        <end position="221"/>
    </location>
</feature>
<evidence type="ECO:0000256" key="1">
    <source>
        <dbReference type="ARBA" id="ARBA00004141"/>
    </source>
</evidence>
<dbReference type="GO" id="GO:0005886">
    <property type="term" value="C:plasma membrane"/>
    <property type="evidence" value="ECO:0007669"/>
    <property type="project" value="TreeGrafter"/>
</dbReference>
<dbReference type="InterPro" id="IPR010573">
    <property type="entry name" value="MFS_Str1/Tri12-like"/>
</dbReference>
<dbReference type="InterPro" id="IPR036259">
    <property type="entry name" value="MFS_trans_sf"/>
</dbReference>
<dbReference type="PANTHER" id="PTHR23501:SF187">
    <property type="entry name" value="MAJOR FACILITATOR SUPERFAMILY (MFS) PROFILE DOMAIN-CONTAINING PROTEIN"/>
    <property type="match status" value="1"/>
</dbReference>
<gene>
    <name evidence="8" type="ORF">EJ03DRAFT_240613</name>
</gene>
<evidence type="ECO:0000256" key="2">
    <source>
        <dbReference type="ARBA" id="ARBA00022448"/>
    </source>
</evidence>